<sequence length="692" mass="75216">MNLQHAEPNFAQQEPSGAIQIREEIALPEVASEISGREQTHRENEISGNADSVIDTRAAGNELVGNIEDSNTFGDIASNTGRAEVQSDNQALNTEPHVLPIDHQAMPAWPNVEPAEAQAGAVELQTGAVEPQAGPVEQQAEDIEQQAVIDIPDDASSESGSNSVPNSIPASPLRPQESTPVKTKSTSASVPGSPESDDEGQICPICFEPWSNSGDHRLASLKCGHIFGSMCIERWLKGAGGKCPQCNAKATKKDIRILYAKALKMIDTSERDRVAKELKVEKEKKGKLELEHAKVKMKCEQRGMQISQLQEELRKLRSACASGGGNLFLSQALNSSTMGSSTSGDIKKKLILHTTIEISKDGGCRVMAFNEWLAMLIVSVPSQVAMFPGCGLKKVNILDMKSERYVPCHQKQIRDLDFNPAKNDLLLSVAMDKQVKITNICSNTSVQSFTTGYPLWSCCWNTDNANQFFVGTSAGSVIQFDTRNTSGPVQTIQVAGQGPVVSLCYIPQSQGSKFKLGGLLVGRLQSCSFVEVKEDGIKDYPLLLEGPFASFSFERTTRHILVTCRPSQKSPHARHLICELTTVNLSTDVGSAPNIVVSANIVNTFRGGTTQKVLSRTCLIPSPMNSDTALACCNDESTQSVFIWDIATGGCVQQIRINDNVVDVAHIRSNQDSYLTLLTDKVLKVYKWIEIL</sequence>
<comment type="catalytic activity">
    <reaction evidence="1">
        <text>S-ubiquitinyl-[E2 ubiquitin-conjugating enzyme]-L-cysteine + [acceptor protein]-L-lysine = [E2 ubiquitin-conjugating enzyme]-L-cysteine + N(6)-ubiquitinyl-[acceptor protein]-L-lysine.</text>
        <dbReference type="EC" id="2.3.2.27"/>
    </reaction>
</comment>
<evidence type="ECO:0000313" key="19">
    <source>
        <dbReference type="EMBL" id="CAL4138231.1"/>
    </source>
</evidence>
<dbReference type="InterPro" id="IPR015943">
    <property type="entry name" value="WD40/YVTN_repeat-like_dom_sf"/>
</dbReference>
<dbReference type="AlphaFoldDB" id="A0AAV2RVL8"/>
<keyword evidence="9" id="KW-0677">Repeat</keyword>
<evidence type="ECO:0000313" key="20">
    <source>
        <dbReference type="Proteomes" id="UP001497623"/>
    </source>
</evidence>
<dbReference type="EMBL" id="CAXKWB010030701">
    <property type="protein sequence ID" value="CAL4138231.1"/>
    <property type="molecule type" value="Genomic_DNA"/>
</dbReference>
<keyword evidence="11 16" id="KW-0863">Zinc-finger</keyword>
<evidence type="ECO:0000256" key="3">
    <source>
        <dbReference type="ARBA" id="ARBA00004496"/>
    </source>
</evidence>
<dbReference type="GO" id="GO:0016605">
    <property type="term" value="C:PML body"/>
    <property type="evidence" value="ECO:0007669"/>
    <property type="project" value="UniProtKB-SubCell"/>
</dbReference>
<dbReference type="PANTHER" id="PTHR16047:SF7">
    <property type="entry name" value="E3 UBIQUITIN-PROTEIN LIGASE RFWD3"/>
    <property type="match status" value="1"/>
</dbReference>
<evidence type="ECO:0000256" key="15">
    <source>
        <dbReference type="ARBA" id="ARBA00023242"/>
    </source>
</evidence>
<evidence type="ECO:0000256" key="5">
    <source>
        <dbReference type="ARBA" id="ARBA00012483"/>
    </source>
</evidence>
<dbReference type="SUPFAM" id="SSF57850">
    <property type="entry name" value="RING/U-box"/>
    <property type="match status" value="1"/>
</dbReference>
<evidence type="ECO:0000256" key="6">
    <source>
        <dbReference type="ARBA" id="ARBA00022490"/>
    </source>
</evidence>
<dbReference type="Gene3D" id="3.30.40.10">
    <property type="entry name" value="Zinc/RING finger domain, C3HC4 (zinc finger)"/>
    <property type="match status" value="1"/>
</dbReference>
<evidence type="ECO:0000256" key="7">
    <source>
        <dbReference type="ARBA" id="ARBA00022574"/>
    </source>
</evidence>
<dbReference type="InterPro" id="IPR001841">
    <property type="entry name" value="Znf_RING"/>
</dbReference>
<dbReference type="Pfam" id="PF23419">
    <property type="entry name" value="WD40_RFWD3"/>
    <property type="match status" value="1"/>
</dbReference>
<dbReference type="InterPro" id="IPR037381">
    <property type="entry name" value="RFWD3"/>
</dbReference>
<keyword evidence="14" id="KW-0234">DNA repair</keyword>
<feature type="region of interest" description="Disordered" evidence="17">
    <location>
        <begin position="153"/>
        <end position="199"/>
    </location>
</feature>
<dbReference type="Proteomes" id="UP001497623">
    <property type="component" value="Unassembled WGS sequence"/>
</dbReference>
<dbReference type="InterPro" id="IPR001680">
    <property type="entry name" value="WD40_rpt"/>
</dbReference>
<keyword evidence="13" id="KW-0862">Zinc</keyword>
<keyword evidence="15" id="KW-0539">Nucleus</keyword>
<organism evidence="19 20">
    <name type="scientific">Meganyctiphanes norvegica</name>
    <name type="common">Northern krill</name>
    <name type="synonym">Thysanopoda norvegica</name>
    <dbReference type="NCBI Taxonomy" id="48144"/>
    <lineage>
        <taxon>Eukaryota</taxon>
        <taxon>Metazoa</taxon>
        <taxon>Ecdysozoa</taxon>
        <taxon>Arthropoda</taxon>
        <taxon>Crustacea</taxon>
        <taxon>Multicrustacea</taxon>
        <taxon>Malacostraca</taxon>
        <taxon>Eumalacostraca</taxon>
        <taxon>Eucarida</taxon>
        <taxon>Euphausiacea</taxon>
        <taxon>Euphausiidae</taxon>
        <taxon>Meganyctiphanes</taxon>
    </lineage>
</organism>
<dbReference type="GO" id="GO:0036297">
    <property type="term" value="P:interstrand cross-link repair"/>
    <property type="evidence" value="ECO:0007669"/>
    <property type="project" value="InterPro"/>
</dbReference>
<dbReference type="GO" id="GO:0008270">
    <property type="term" value="F:zinc ion binding"/>
    <property type="evidence" value="ECO:0007669"/>
    <property type="project" value="UniProtKB-KW"/>
</dbReference>
<evidence type="ECO:0000256" key="9">
    <source>
        <dbReference type="ARBA" id="ARBA00022737"/>
    </source>
</evidence>
<feature type="compositionally biased region" description="Polar residues" evidence="17">
    <location>
        <begin position="176"/>
        <end position="190"/>
    </location>
</feature>
<protein>
    <recommendedName>
        <fullName evidence="5">RING-type E3 ubiquitin transferase</fullName>
        <ecNumber evidence="5">2.3.2.27</ecNumber>
    </recommendedName>
</protein>
<evidence type="ECO:0000256" key="13">
    <source>
        <dbReference type="ARBA" id="ARBA00022833"/>
    </source>
</evidence>
<keyword evidence="6" id="KW-0963">Cytoplasm</keyword>
<comment type="subcellular location">
    <subcellularLocation>
        <location evidence="3">Cytoplasm</location>
    </subcellularLocation>
    <subcellularLocation>
        <location evidence="2">Nucleus</location>
        <location evidence="2">PML body</location>
    </subcellularLocation>
</comment>
<dbReference type="Pfam" id="PF13639">
    <property type="entry name" value="zf-RING_2"/>
    <property type="match status" value="1"/>
</dbReference>
<feature type="region of interest" description="Disordered" evidence="17">
    <location>
        <begin position="33"/>
        <end position="53"/>
    </location>
</feature>
<evidence type="ECO:0000256" key="14">
    <source>
        <dbReference type="ARBA" id="ARBA00023204"/>
    </source>
</evidence>
<comment type="pathway">
    <text evidence="4">Protein modification; protein ubiquitination.</text>
</comment>
<evidence type="ECO:0000256" key="2">
    <source>
        <dbReference type="ARBA" id="ARBA00004322"/>
    </source>
</evidence>
<dbReference type="InterPro" id="IPR013083">
    <property type="entry name" value="Znf_RING/FYVE/PHD"/>
</dbReference>
<dbReference type="GO" id="GO:0016567">
    <property type="term" value="P:protein ubiquitination"/>
    <property type="evidence" value="ECO:0007669"/>
    <property type="project" value="InterPro"/>
</dbReference>
<gene>
    <name evidence="19" type="ORF">MNOR_LOCUS28189</name>
</gene>
<evidence type="ECO:0000256" key="17">
    <source>
        <dbReference type="SAM" id="MobiDB-lite"/>
    </source>
</evidence>
<dbReference type="PANTHER" id="PTHR16047">
    <property type="entry name" value="RFWD3 PROTEIN"/>
    <property type="match status" value="1"/>
</dbReference>
<evidence type="ECO:0000256" key="8">
    <source>
        <dbReference type="ARBA" id="ARBA00022679"/>
    </source>
</evidence>
<dbReference type="SMART" id="SM00320">
    <property type="entry name" value="WD40"/>
    <property type="match status" value="4"/>
</dbReference>
<feature type="compositionally biased region" description="Basic and acidic residues" evidence="17">
    <location>
        <begin position="35"/>
        <end position="45"/>
    </location>
</feature>
<evidence type="ECO:0000256" key="1">
    <source>
        <dbReference type="ARBA" id="ARBA00000900"/>
    </source>
</evidence>
<keyword evidence="10" id="KW-0227">DNA damage</keyword>
<keyword evidence="7" id="KW-0853">WD repeat</keyword>
<dbReference type="Gene3D" id="2.130.10.10">
    <property type="entry name" value="YVTN repeat-like/Quinoprotein amine dehydrogenase"/>
    <property type="match status" value="1"/>
</dbReference>
<evidence type="ECO:0000256" key="12">
    <source>
        <dbReference type="ARBA" id="ARBA00022786"/>
    </source>
</evidence>
<dbReference type="GO" id="GO:0061630">
    <property type="term" value="F:ubiquitin protein ligase activity"/>
    <property type="evidence" value="ECO:0007669"/>
    <property type="project" value="UniProtKB-EC"/>
</dbReference>
<dbReference type="SUPFAM" id="SSF50978">
    <property type="entry name" value="WD40 repeat-like"/>
    <property type="match status" value="1"/>
</dbReference>
<accession>A0AAV2RVL8</accession>
<dbReference type="GO" id="GO:0005737">
    <property type="term" value="C:cytoplasm"/>
    <property type="evidence" value="ECO:0007669"/>
    <property type="project" value="UniProtKB-SubCell"/>
</dbReference>
<dbReference type="EC" id="2.3.2.27" evidence="5"/>
<keyword evidence="11 16" id="KW-0479">Metal-binding</keyword>
<name>A0AAV2RVL8_MEGNR</name>
<keyword evidence="12" id="KW-0833">Ubl conjugation pathway</keyword>
<keyword evidence="8" id="KW-0808">Transferase</keyword>
<proteinExistence type="predicted"/>
<dbReference type="CDD" id="cd16450">
    <property type="entry name" value="mRING-C3HGC3_RFWD3"/>
    <property type="match status" value="1"/>
</dbReference>
<evidence type="ECO:0000259" key="18">
    <source>
        <dbReference type="PROSITE" id="PS50089"/>
    </source>
</evidence>
<evidence type="ECO:0000256" key="4">
    <source>
        <dbReference type="ARBA" id="ARBA00004906"/>
    </source>
</evidence>
<evidence type="ECO:0000256" key="10">
    <source>
        <dbReference type="ARBA" id="ARBA00022763"/>
    </source>
</evidence>
<comment type="caution">
    <text evidence="19">The sequence shown here is derived from an EMBL/GenBank/DDBJ whole genome shotgun (WGS) entry which is preliminary data.</text>
</comment>
<evidence type="ECO:0000256" key="16">
    <source>
        <dbReference type="PROSITE-ProRule" id="PRU00175"/>
    </source>
</evidence>
<reference evidence="19 20" key="1">
    <citation type="submission" date="2024-05" db="EMBL/GenBank/DDBJ databases">
        <authorList>
            <person name="Wallberg A."/>
        </authorList>
    </citation>
    <scope>NUCLEOTIDE SEQUENCE [LARGE SCALE GENOMIC DNA]</scope>
</reference>
<feature type="compositionally biased region" description="Low complexity" evidence="17">
    <location>
        <begin position="157"/>
        <end position="167"/>
    </location>
</feature>
<feature type="domain" description="RING-type" evidence="18">
    <location>
        <begin position="203"/>
        <end position="247"/>
    </location>
</feature>
<dbReference type="InterPro" id="IPR036322">
    <property type="entry name" value="WD40_repeat_dom_sf"/>
</dbReference>
<keyword evidence="20" id="KW-1185">Reference proteome</keyword>
<evidence type="ECO:0000256" key="11">
    <source>
        <dbReference type="ARBA" id="ARBA00022771"/>
    </source>
</evidence>
<dbReference type="PROSITE" id="PS50089">
    <property type="entry name" value="ZF_RING_2"/>
    <property type="match status" value="1"/>
</dbReference>
<dbReference type="SMART" id="SM00184">
    <property type="entry name" value="RING"/>
    <property type="match status" value="1"/>
</dbReference>
<dbReference type="InterPro" id="IPR056527">
    <property type="entry name" value="WD40_RFWD3"/>
</dbReference>